<feature type="compositionally biased region" description="Low complexity" evidence="3">
    <location>
        <begin position="46"/>
        <end position="65"/>
    </location>
</feature>
<dbReference type="Gene3D" id="2.60.40.1970">
    <property type="entry name" value="YEATS domain"/>
    <property type="match status" value="1"/>
</dbReference>
<feature type="region of interest" description="Disordered" evidence="3">
    <location>
        <begin position="295"/>
        <end position="321"/>
    </location>
</feature>
<dbReference type="CDD" id="cd16905">
    <property type="entry name" value="YEATS_Taf14_like"/>
    <property type="match status" value="1"/>
</dbReference>
<dbReference type="AlphaFoldDB" id="S3CAP6"/>
<dbReference type="PROSITE" id="PS51037">
    <property type="entry name" value="YEATS"/>
    <property type="match status" value="1"/>
</dbReference>
<feature type="compositionally biased region" description="Low complexity" evidence="3">
    <location>
        <begin position="8"/>
        <end position="32"/>
    </location>
</feature>
<dbReference type="InterPro" id="IPR005033">
    <property type="entry name" value="YEATS"/>
</dbReference>
<accession>S3CAP6</accession>
<dbReference type="InterPro" id="IPR038704">
    <property type="entry name" value="YEAST_sf"/>
</dbReference>
<evidence type="ECO:0000259" key="4">
    <source>
        <dbReference type="PROSITE" id="PS51037"/>
    </source>
</evidence>
<reference evidence="5 6" key="1">
    <citation type="journal article" date="2013" name="BMC Genomics">
        <title>The genome and transcriptome of the pine saprophyte Ophiostoma piceae, and a comparison with the bark beetle-associated pine pathogen Grosmannia clavigera.</title>
        <authorList>
            <person name="Haridas S."/>
            <person name="Wang Y."/>
            <person name="Lim L."/>
            <person name="Massoumi Alamouti S."/>
            <person name="Jackman S."/>
            <person name="Docking R."/>
            <person name="Robertson G."/>
            <person name="Birol I."/>
            <person name="Bohlmann J."/>
            <person name="Breuil C."/>
        </authorList>
    </citation>
    <scope>NUCLEOTIDE SEQUENCE [LARGE SCALE GENOMIC DNA]</scope>
    <source>
        <strain evidence="5 6">UAMH 11346</strain>
    </source>
</reference>
<gene>
    <name evidence="5" type="ORF">F503_04588</name>
</gene>
<feature type="compositionally biased region" description="Basic and acidic residues" evidence="3">
    <location>
        <begin position="300"/>
        <end position="309"/>
    </location>
</feature>
<dbReference type="EMBL" id="KE148148">
    <property type="protein sequence ID" value="EPE09001.1"/>
    <property type="molecule type" value="Genomic_DNA"/>
</dbReference>
<dbReference type="GO" id="GO:0006355">
    <property type="term" value="P:regulation of DNA-templated transcription"/>
    <property type="evidence" value="ECO:0007669"/>
    <property type="project" value="InterPro"/>
</dbReference>
<dbReference type="PANTHER" id="PTHR23195">
    <property type="entry name" value="YEATS DOMAIN"/>
    <property type="match status" value="1"/>
</dbReference>
<dbReference type="GO" id="GO:0000785">
    <property type="term" value="C:chromatin"/>
    <property type="evidence" value="ECO:0007669"/>
    <property type="project" value="UniProtKB-ARBA"/>
</dbReference>
<dbReference type="eggNOG" id="KOG3149">
    <property type="taxonomic scope" value="Eukaryota"/>
</dbReference>
<keyword evidence="1 2" id="KW-0539">Nucleus</keyword>
<feature type="compositionally biased region" description="Basic and acidic residues" evidence="3">
    <location>
        <begin position="83"/>
        <end position="102"/>
    </location>
</feature>
<evidence type="ECO:0000256" key="1">
    <source>
        <dbReference type="ARBA" id="ARBA00023242"/>
    </source>
</evidence>
<feature type="region of interest" description="Disordered" evidence="3">
    <location>
        <begin position="81"/>
        <end position="141"/>
    </location>
</feature>
<dbReference type="Proteomes" id="UP000016923">
    <property type="component" value="Unassembled WGS sequence"/>
</dbReference>
<evidence type="ECO:0000313" key="6">
    <source>
        <dbReference type="Proteomes" id="UP000016923"/>
    </source>
</evidence>
<sequence length="397" mass="45515">MAIRNHLQTPATTTETNPTTQTTQPAAIASQTHRTRITIAQLLQSPQPTRTTRQQAKTAHTTQQQLHDAETTLQKIDLNGQQHENDRPHEPYKKHEHHQRDETSEEEQLSKYSTRQHSQRQKKQPRQPSSQKNLAKKQHAASIPVIPSVQFYQVGLTPPPVTMIVERRIKLVTEQHNIPKAPQVEGYPMKEWTVEVYILDEAGKEKPARCFHKVVYNLHPSFVNPVQTFHEPPFKCTNEGWGEFEMTIDCYTTEKGGKQSILHDLNFANPTYENIHTIQFKNPSQALQAVLRETGPLPTDEDRKARKNLDGPGGSGAISKKKKTYDLEKMADAIPRLSEDDLLHVIQLIHDNKNDDTYIMNNPDAGEFSIDLYTMPDNLCRLMWEFLLQSPEGHRLR</sequence>
<dbReference type="GO" id="GO:0005634">
    <property type="term" value="C:nucleus"/>
    <property type="evidence" value="ECO:0007669"/>
    <property type="project" value="UniProtKB-SubCell"/>
</dbReference>
<evidence type="ECO:0000313" key="5">
    <source>
        <dbReference type="EMBL" id="EPE09001.1"/>
    </source>
</evidence>
<proteinExistence type="predicted"/>
<keyword evidence="5" id="KW-0396">Initiation factor</keyword>
<dbReference type="InterPro" id="IPR055129">
    <property type="entry name" value="YEATS_dom"/>
</dbReference>
<comment type="subcellular location">
    <subcellularLocation>
        <location evidence="2">Nucleus</location>
    </subcellularLocation>
</comment>
<keyword evidence="5" id="KW-0648">Protein biosynthesis</keyword>
<protein>
    <submittedName>
        <fullName evidence="5">Transcription initiation factor subunit</fullName>
    </submittedName>
</protein>
<evidence type="ECO:0000256" key="3">
    <source>
        <dbReference type="SAM" id="MobiDB-lite"/>
    </source>
</evidence>
<dbReference type="VEuPathDB" id="FungiDB:F503_04588"/>
<dbReference type="OrthoDB" id="1741717at2759"/>
<feature type="region of interest" description="Disordered" evidence="3">
    <location>
        <begin position="1"/>
        <end position="67"/>
    </location>
</feature>
<organism evidence="5 6">
    <name type="scientific">Ophiostoma piceae (strain UAMH 11346)</name>
    <name type="common">Sap stain fungus</name>
    <dbReference type="NCBI Taxonomy" id="1262450"/>
    <lineage>
        <taxon>Eukaryota</taxon>
        <taxon>Fungi</taxon>
        <taxon>Dikarya</taxon>
        <taxon>Ascomycota</taxon>
        <taxon>Pezizomycotina</taxon>
        <taxon>Sordariomycetes</taxon>
        <taxon>Sordariomycetidae</taxon>
        <taxon>Ophiostomatales</taxon>
        <taxon>Ophiostomataceae</taxon>
        <taxon>Ophiostoma</taxon>
    </lineage>
</organism>
<name>S3CAP6_OPHP1</name>
<feature type="domain" description="YEATS" evidence="4">
    <location>
        <begin position="159"/>
        <end position="294"/>
    </location>
</feature>
<dbReference type="Pfam" id="PF03366">
    <property type="entry name" value="YEATS"/>
    <property type="match status" value="1"/>
</dbReference>
<dbReference type="STRING" id="1262450.S3CAP6"/>
<dbReference type="HOGENOM" id="CLU_694637_0_0_1"/>
<keyword evidence="6" id="KW-1185">Reference proteome</keyword>
<evidence type="ECO:0000256" key="2">
    <source>
        <dbReference type="PROSITE-ProRule" id="PRU00376"/>
    </source>
</evidence>
<dbReference type="GO" id="GO:0003743">
    <property type="term" value="F:translation initiation factor activity"/>
    <property type="evidence" value="ECO:0007669"/>
    <property type="project" value="UniProtKB-KW"/>
</dbReference>